<feature type="region of interest" description="Disordered" evidence="1">
    <location>
        <begin position="189"/>
        <end position="217"/>
    </location>
</feature>
<organism evidence="2 3">
    <name type="scientific">Lasiosphaeria hispida</name>
    <dbReference type="NCBI Taxonomy" id="260671"/>
    <lineage>
        <taxon>Eukaryota</taxon>
        <taxon>Fungi</taxon>
        <taxon>Dikarya</taxon>
        <taxon>Ascomycota</taxon>
        <taxon>Pezizomycotina</taxon>
        <taxon>Sordariomycetes</taxon>
        <taxon>Sordariomycetidae</taxon>
        <taxon>Sordariales</taxon>
        <taxon>Lasiosphaeriaceae</taxon>
        <taxon>Lasiosphaeria</taxon>
    </lineage>
</organism>
<name>A0AAJ0HB77_9PEZI</name>
<proteinExistence type="predicted"/>
<protein>
    <submittedName>
        <fullName evidence="2">Uncharacterized protein</fullName>
    </submittedName>
</protein>
<comment type="caution">
    <text evidence="2">The sequence shown here is derived from an EMBL/GenBank/DDBJ whole genome shotgun (WGS) entry which is preliminary data.</text>
</comment>
<evidence type="ECO:0000313" key="2">
    <source>
        <dbReference type="EMBL" id="KAK3346401.1"/>
    </source>
</evidence>
<evidence type="ECO:0000256" key="1">
    <source>
        <dbReference type="SAM" id="MobiDB-lite"/>
    </source>
</evidence>
<sequence>MENGYHEAYNYFRPTQPIHASDEALVQALLVAHESFQDVETFEEWLQSGEIQRPWAEFKRDYLDDNLHVDKLMDFDDDNNATFAGNQRRILAIILSGSVNGRVIPRESKRSWDFYFHCARFSVRAKRLASRPNYESLWAGADLTDTELWNLKLLIILGLLIMRERNRYPESHFPDDRLEVLTLMMRDVDPTQPRGQDLTSNGPDNTRRTTSSNGSLD</sequence>
<gene>
    <name evidence="2" type="ORF">B0T25DRAFT_571541</name>
</gene>
<reference evidence="2" key="2">
    <citation type="submission" date="2023-06" db="EMBL/GenBank/DDBJ databases">
        <authorList>
            <consortium name="Lawrence Berkeley National Laboratory"/>
            <person name="Haridas S."/>
            <person name="Hensen N."/>
            <person name="Bonometti L."/>
            <person name="Westerberg I."/>
            <person name="Brannstrom I.O."/>
            <person name="Guillou S."/>
            <person name="Cros-Aarteil S."/>
            <person name="Calhoun S."/>
            <person name="Kuo A."/>
            <person name="Mondo S."/>
            <person name="Pangilinan J."/>
            <person name="Riley R."/>
            <person name="Labutti K."/>
            <person name="Andreopoulos B."/>
            <person name="Lipzen A."/>
            <person name="Chen C."/>
            <person name="Yanf M."/>
            <person name="Daum C."/>
            <person name="Ng V."/>
            <person name="Clum A."/>
            <person name="Steindorff A."/>
            <person name="Ohm R."/>
            <person name="Martin F."/>
            <person name="Silar P."/>
            <person name="Natvig D."/>
            <person name="Lalanne C."/>
            <person name="Gautier V."/>
            <person name="Ament-Velasquez S.L."/>
            <person name="Kruys A."/>
            <person name="Hutchinson M.I."/>
            <person name="Powell A.J."/>
            <person name="Barry K."/>
            <person name="Miller A.N."/>
            <person name="Grigoriev I.V."/>
            <person name="Debuchy R."/>
            <person name="Gladieux P."/>
            <person name="Thoren M.H."/>
            <person name="Johannesson H."/>
        </authorList>
    </citation>
    <scope>NUCLEOTIDE SEQUENCE</scope>
    <source>
        <strain evidence="2">CBS 955.72</strain>
    </source>
</reference>
<dbReference type="Proteomes" id="UP001275084">
    <property type="component" value="Unassembled WGS sequence"/>
</dbReference>
<keyword evidence="3" id="KW-1185">Reference proteome</keyword>
<dbReference type="EMBL" id="JAUIQD010000006">
    <property type="protein sequence ID" value="KAK3346401.1"/>
    <property type="molecule type" value="Genomic_DNA"/>
</dbReference>
<evidence type="ECO:0000313" key="3">
    <source>
        <dbReference type="Proteomes" id="UP001275084"/>
    </source>
</evidence>
<dbReference type="AlphaFoldDB" id="A0AAJ0HB77"/>
<feature type="compositionally biased region" description="Polar residues" evidence="1">
    <location>
        <begin position="193"/>
        <end position="217"/>
    </location>
</feature>
<reference evidence="2" key="1">
    <citation type="journal article" date="2023" name="Mol. Phylogenet. Evol.">
        <title>Genome-scale phylogeny and comparative genomics of the fungal order Sordariales.</title>
        <authorList>
            <person name="Hensen N."/>
            <person name="Bonometti L."/>
            <person name="Westerberg I."/>
            <person name="Brannstrom I.O."/>
            <person name="Guillou S."/>
            <person name="Cros-Aarteil S."/>
            <person name="Calhoun S."/>
            <person name="Haridas S."/>
            <person name="Kuo A."/>
            <person name="Mondo S."/>
            <person name="Pangilinan J."/>
            <person name="Riley R."/>
            <person name="LaButti K."/>
            <person name="Andreopoulos B."/>
            <person name="Lipzen A."/>
            <person name="Chen C."/>
            <person name="Yan M."/>
            <person name="Daum C."/>
            <person name="Ng V."/>
            <person name="Clum A."/>
            <person name="Steindorff A."/>
            <person name="Ohm R.A."/>
            <person name="Martin F."/>
            <person name="Silar P."/>
            <person name="Natvig D.O."/>
            <person name="Lalanne C."/>
            <person name="Gautier V."/>
            <person name="Ament-Velasquez S.L."/>
            <person name="Kruys A."/>
            <person name="Hutchinson M.I."/>
            <person name="Powell A.J."/>
            <person name="Barry K."/>
            <person name="Miller A.N."/>
            <person name="Grigoriev I.V."/>
            <person name="Debuchy R."/>
            <person name="Gladieux P."/>
            <person name="Hiltunen Thoren M."/>
            <person name="Johannesson H."/>
        </authorList>
    </citation>
    <scope>NUCLEOTIDE SEQUENCE</scope>
    <source>
        <strain evidence="2">CBS 955.72</strain>
    </source>
</reference>
<accession>A0AAJ0HB77</accession>